<protein>
    <submittedName>
        <fullName evidence="1">Molybdopterin-guanine dinucleotide biosynthesis protein MobB</fullName>
    </submittedName>
</protein>
<organism evidence="1">
    <name type="scientific">Sulfurihydrogenibium azorense</name>
    <dbReference type="NCBI Taxonomy" id="309806"/>
    <lineage>
        <taxon>Bacteria</taxon>
        <taxon>Pseudomonadati</taxon>
        <taxon>Aquificota</taxon>
        <taxon>Aquificia</taxon>
        <taxon>Aquificales</taxon>
        <taxon>Hydrogenothermaceae</taxon>
        <taxon>Sulfurihydrogenibium</taxon>
    </lineage>
</organism>
<evidence type="ECO:0000313" key="1">
    <source>
        <dbReference type="EMBL" id="HEV09401.1"/>
    </source>
</evidence>
<dbReference type="EMBL" id="DSFC01000185">
    <property type="protein sequence ID" value="HEV09401.1"/>
    <property type="molecule type" value="Genomic_DNA"/>
</dbReference>
<feature type="non-terminal residue" evidence="1">
    <location>
        <position position="30"/>
    </location>
</feature>
<dbReference type="AlphaFoldDB" id="A0A831YCQ0"/>
<proteinExistence type="predicted"/>
<dbReference type="SUPFAM" id="SSF52540">
    <property type="entry name" value="P-loop containing nucleoside triphosphate hydrolases"/>
    <property type="match status" value="1"/>
</dbReference>
<dbReference type="InterPro" id="IPR027417">
    <property type="entry name" value="P-loop_NTPase"/>
</dbReference>
<accession>A0A831YCQ0</accession>
<reference evidence="1" key="1">
    <citation type="journal article" date="2020" name="mSystems">
        <title>Genome- and Community-Level Interaction Insights into Carbon Utilization and Element Cycling Functions of Hydrothermarchaeota in Hydrothermal Sediment.</title>
        <authorList>
            <person name="Zhou Z."/>
            <person name="Liu Y."/>
            <person name="Xu W."/>
            <person name="Pan J."/>
            <person name="Luo Z.H."/>
            <person name="Li M."/>
        </authorList>
    </citation>
    <scope>NUCLEOTIDE SEQUENCE [LARGE SCALE GENOMIC DNA]</scope>
    <source>
        <strain evidence="1">SpSt-1257</strain>
    </source>
</reference>
<gene>
    <name evidence="1" type="ORF">ENO34_03250</name>
</gene>
<dbReference type="Proteomes" id="UP000885621">
    <property type="component" value="Unassembled WGS sequence"/>
</dbReference>
<comment type="caution">
    <text evidence="1">The sequence shown here is derived from an EMBL/GenBank/DDBJ whole genome shotgun (WGS) entry which is preliminary data.</text>
</comment>
<dbReference type="Gene3D" id="3.40.50.300">
    <property type="entry name" value="P-loop containing nucleotide triphosphate hydrolases"/>
    <property type="match status" value="1"/>
</dbReference>
<sequence length="30" mass="3215">MDKPVICIVGAHNSGKTTFIEKVVGILSKE</sequence>
<name>A0A831YCQ0_9AQUI</name>